<dbReference type="InterPro" id="IPR046341">
    <property type="entry name" value="SET_dom_sf"/>
</dbReference>
<protein>
    <recommendedName>
        <fullName evidence="1">SET domain-containing protein</fullName>
    </recommendedName>
</protein>
<dbReference type="OrthoDB" id="5984008at2759"/>
<dbReference type="Gene3D" id="2.170.270.10">
    <property type="entry name" value="SET domain"/>
    <property type="match status" value="1"/>
</dbReference>
<dbReference type="EMBL" id="JAEHOE010000003">
    <property type="protein sequence ID" value="KAG2500600.1"/>
    <property type="molecule type" value="Genomic_DNA"/>
</dbReference>
<dbReference type="InterPro" id="IPR053201">
    <property type="entry name" value="Flavunoidine_N-MTase"/>
</dbReference>
<dbReference type="Proteomes" id="UP000612055">
    <property type="component" value="Unassembled WGS sequence"/>
</dbReference>
<dbReference type="PANTHER" id="PTHR12350:SF19">
    <property type="entry name" value="SET DOMAIN-CONTAINING PROTEIN"/>
    <property type="match status" value="1"/>
</dbReference>
<name>A0A835YL79_9CHLO</name>
<reference evidence="2" key="1">
    <citation type="journal article" date="2020" name="bioRxiv">
        <title>Comparative genomics of Chlamydomonas.</title>
        <authorList>
            <person name="Craig R.J."/>
            <person name="Hasan A.R."/>
            <person name="Ness R.W."/>
            <person name="Keightley P.D."/>
        </authorList>
    </citation>
    <scope>NUCLEOTIDE SEQUENCE</scope>
    <source>
        <strain evidence="2">CCAP 11/70</strain>
    </source>
</reference>
<dbReference type="Pfam" id="PF00856">
    <property type="entry name" value="SET"/>
    <property type="match status" value="1"/>
</dbReference>
<evidence type="ECO:0000313" key="3">
    <source>
        <dbReference type="Proteomes" id="UP000612055"/>
    </source>
</evidence>
<dbReference type="InterPro" id="IPR001214">
    <property type="entry name" value="SET_dom"/>
</dbReference>
<dbReference type="PROSITE" id="PS50280">
    <property type="entry name" value="SET"/>
    <property type="match status" value="1"/>
</dbReference>
<dbReference type="PANTHER" id="PTHR12350">
    <property type="entry name" value="HISTONE-LYSINE N-METHYLTRANSFERASE-RELATED"/>
    <property type="match status" value="1"/>
</dbReference>
<keyword evidence="3" id="KW-1185">Reference proteome</keyword>
<evidence type="ECO:0000313" key="2">
    <source>
        <dbReference type="EMBL" id="KAG2500600.1"/>
    </source>
</evidence>
<comment type="caution">
    <text evidence="2">The sequence shown here is derived from an EMBL/GenBank/DDBJ whole genome shotgun (WGS) entry which is preliminary data.</text>
</comment>
<proteinExistence type="predicted"/>
<dbReference type="AlphaFoldDB" id="A0A835YL79"/>
<accession>A0A835YL79</accession>
<feature type="domain" description="SET" evidence="1">
    <location>
        <begin position="38"/>
        <end position="143"/>
    </location>
</feature>
<evidence type="ECO:0000259" key="1">
    <source>
        <dbReference type="PROSITE" id="PS50280"/>
    </source>
</evidence>
<dbReference type="SUPFAM" id="SSF82199">
    <property type="entry name" value="SET domain"/>
    <property type="match status" value="1"/>
</dbReference>
<sequence>MSAQAIAHSMEELSAKALPASRKVCADKCAAEYRPLSSGFVSTFVSDWAERRQCNLSGHNALYARKQFKAGEVLCEFGWRDLLEYPTYLTVQTGEDKHILLAPEWLEHINHSCEPNVLFNTATFKLEALREVQPGDELCFFYPSTEWAMSSPFECKCCKPSCLGLIAGASQLSREQLGARRLTDFIANRLDERDAGASSDSPSNSNSD</sequence>
<organism evidence="2 3">
    <name type="scientific">Edaphochlamys debaryana</name>
    <dbReference type="NCBI Taxonomy" id="47281"/>
    <lineage>
        <taxon>Eukaryota</taxon>
        <taxon>Viridiplantae</taxon>
        <taxon>Chlorophyta</taxon>
        <taxon>core chlorophytes</taxon>
        <taxon>Chlorophyceae</taxon>
        <taxon>CS clade</taxon>
        <taxon>Chlamydomonadales</taxon>
        <taxon>Chlamydomonadales incertae sedis</taxon>
        <taxon>Edaphochlamys</taxon>
    </lineage>
</organism>
<gene>
    <name evidence="2" type="ORF">HYH03_001368</name>
</gene>